<dbReference type="Proteomes" id="UP000276133">
    <property type="component" value="Unassembled WGS sequence"/>
</dbReference>
<dbReference type="AlphaFoldDB" id="A0A3M7SLK2"/>
<reference evidence="1 2" key="1">
    <citation type="journal article" date="2018" name="Sci. Rep.">
        <title>Genomic signatures of local adaptation to the degree of environmental predictability in rotifers.</title>
        <authorList>
            <person name="Franch-Gras L."/>
            <person name="Hahn C."/>
            <person name="Garcia-Roger E.M."/>
            <person name="Carmona M.J."/>
            <person name="Serra M."/>
            <person name="Gomez A."/>
        </authorList>
    </citation>
    <scope>NUCLEOTIDE SEQUENCE [LARGE SCALE GENOMIC DNA]</scope>
    <source>
        <strain evidence="1">HYR1</strain>
    </source>
</reference>
<dbReference type="EMBL" id="REGN01001176">
    <property type="protein sequence ID" value="RNA36510.1"/>
    <property type="molecule type" value="Genomic_DNA"/>
</dbReference>
<sequence length="67" mass="7482">MSLTLIATSLSKKESICVVIVDCSAESPSAPNSFHKSIYFAFDNQQNTLELKILKISFFYSFLSSHC</sequence>
<protein>
    <submittedName>
        <fullName evidence="1">Uncharacterized protein</fullName>
    </submittedName>
</protein>
<organism evidence="1 2">
    <name type="scientific">Brachionus plicatilis</name>
    <name type="common">Marine rotifer</name>
    <name type="synonym">Brachionus muelleri</name>
    <dbReference type="NCBI Taxonomy" id="10195"/>
    <lineage>
        <taxon>Eukaryota</taxon>
        <taxon>Metazoa</taxon>
        <taxon>Spiralia</taxon>
        <taxon>Gnathifera</taxon>
        <taxon>Rotifera</taxon>
        <taxon>Eurotatoria</taxon>
        <taxon>Monogononta</taxon>
        <taxon>Pseudotrocha</taxon>
        <taxon>Ploima</taxon>
        <taxon>Brachionidae</taxon>
        <taxon>Brachionus</taxon>
    </lineage>
</organism>
<evidence type="ECO:0000313" key="1">
    <source>
        <dbReference type="EMBL" id="RNA36510.1"/>
    </source>
</evidence>
<comment type="caution">
    <text evidence="1">The sequence shown here is derived from an EMBL/GenBank/DDBJ whole genome shotgun (WGS) entry which is preliminary data.</text>
</comment>
<gene>
    <name evidence="1" type="ORF">BpHYR1_010465</name>
</gene>
<keyword evidence="2" id="KW-1185">Reference proteome</keyword>
<name>A0A3M7SLK2_BRAPC</name>
<proteinExistence type="predicted"/>
<accession>A0A3M7SLK2</accession>
<evidence type="ECO:0000313" key="2">
    <source>
        <dbReference type="Proteomes" id="UP000276133"/>
    </source>
</evidence>